<dbReference type="Proteomes" id="UP000199622">
    <property type="component" value="Unassembled WGS sequence"/>
</dbReference>
<organism evidence="2 3">
    <name type="scientific">Amycolatopsis tolypomycina</name>
    <dbReference type="NCBI Taxonomy" id="208445"/>
    <lineage>
        <taxon>Bacteria</taxon>
        <taxon>Bacillati</taxon>
        <taxon>Actinomycetota</taxon>
        <taxon>Actinomycetes</taxon>
        <taxon>Pseudonocardiales</taxon>
        <taxon>Pseudonocardiaceae</taxon>
        <taxon>Amycolatopsis</taxon>
    </lineage>
</organism>
<dbReference type="RefSeq" id="WP_244170225.1">
    <property type="nucleotide sequence ID" value="NZ_FNSO01000004.1"/>
</dbReference>
<feature type="transmembrane region" description="Helical" evidence="1">
    <location>
        <begin position="59"/>
        <end position="84"/>
    </location>
</feature>
<accession>A0A1H4T711</accession>
<reference evidence="3" key="1">
    <citation type="submission" date="2016-10" db="EMBL/GenBank/DDBJ databases">
        <authorList>
            <person name="Varghese N."/>
            <person name="Submissions S."/>
        </authorList>
    </citation>
    <scope>NUCLEOTIDE SEQUENCE [LARGE SCALE GENOMIC DNA]</scope>
    <source>
        <strain evidence="3">DSM 44544</strain>
    </source>
</reference>
<dbReference type="AlphaFoldDB" id="A0A1H4T711"/>
<evidence type="ECO:0000313" key="2">
    <source>
        <dbReference type="EMBL" id="SEC51944.1"/>
    </source>
</evidence>
<keyword evidence="1" id="KW-0472">Membrane</keyword>
<sequence length="89" mass="9093">MIGLLGGLLIFGNRDGIAATMRETNRQRGGTLTEARIVLTVLTGLQLLSVLIGQSTIGGYVAVLAAVVGVALSFTGPSNAYFAAAKSQV</sequence>
<protein>
    <submittedName>
        <fullName evidence="2">Uncharacterized protein</fullName>
    </submittedName>
</protein>
<dbReference type="STRING" id="208445.SAMN04489727_4048"/>
<evidence type="ECO:0000313" key="3">
    <source>
        <dbReference type="Proteomes" id="UP000199622"/>
    </source>
</evidence>
<keyword evidence="1" id="KW-1133">Transmembrane helix</keyword>
<keyword evidence="3" id="KW-1185">Reference proteome</keyword>
<keyword evidence="1" id="KW-0812">Transmembrane</keyword>
<name>A0A1H4T711_9PSEU</name>
<dbReference type="EMBL" id="FNSO01000004">
    <property type="protein sequence ID" value="SEC51944.1"/>
    <property type="molecule type" value="Genomic_DNA"/>
</dbReference>
<gene>
    <name evidence="2" type="ORF">SAMN04489727_4048</name>
</gene>
<feature type="transmembrane region" description="Helical" evidence="1">
    <location>
        <begin position="35"/>
        <end position="53"/>
    </location>
</feature>
<proteinExistence type="predicted"/>
<evidence type="ECO:0000256" key="1">
    <source>
        <dbReference type="SAM" id="Phobius"/>
    </source>
</evidence>